<proteinExistence type="predicted"/>
<dbReference type="EMBL" id="BMHO01000001">
    <property type="protein sequence ID" value="GGD39610.1"/>
    <property type="molecule type" value="Genomic_DNA"/>
</dbReference>
<organism evidence="2 3">
    <name type="scientific">Microbacterium faecale</name>
    <dbReference type="NCBI Taxonomy" id="1804630"/>
    <lineage>
        <taxon>Bacteria</taxon>
        <taxon>Bacillati</taxon>
        <taxon>Actinomycetota</taxon>
        <taxon>Actinomycetes</taxon>
        <taxon>Micrococcales</taxon>
        <taxon>Microbacteriaceae</taxon>
        <taxon>Microbacterium</taxon>
    </lineage>
</organism>
<protein>
    <submittedName>
        <fullName evidence="2">Uncharacterized protein</fullName>
    </submittedName>
</protein>
<evidence type="ECO:0000313" key="3">
    <source>
        <dbReference type="Proteomes" id="UP000633205"/>
    </source>
</evidence>
<dbReference type="AlphaFoldDB" id="A0A917DI29"/>
<gene>
    <name evidence="2" type="ORF">GCM10010915_20480</name>
</gene>
<reference evidence="2" key="1">
    <citation type="journal article" date="2014" name="Int. J. Syst. Evol. Microbiol.">
        <title>Complete genome sequence of Corynebacterium casei LMG S-19264T (=DSM 44701T), isolated from a smear-ripened cheese.</title>
        <authorList>
            <consortium name="US DOE Joint Genome Institute (JGI-PGF)"/>
            <person name="Walter F."/>
            <person name="Albersmeier A."/>
            <person name="Kalinowski J."/>
            <person name="Ruckert C."/>
        </authorList>
    </citation>
    <scope>NUCLEOTIDE SEQUENCE</scope>
    <source>
        <strain evidence="2">CGMCC 1.15152</strain>
    </source>
</reference>
<evidence type="ECO:0000313" key="2">
    <source>
        <dbReference type="EMBL" id="GGD39610.1"/>
    </source>
</evidence>
<evidence type="ECO:0000256" key="1">
    <source>
        <dbReference type="SAM" id="MobiDB-lite"/>
    </source>
</evidence>
<sequence length="70" mass="7370">MAAKTGAGPSGIASTDRNHAASVATEDFTTCNRGDRRWARTAEITLMAPPYDVGGRLPVTCAARTTMASW</sequence>
<dbReference type="Proteomes" id="UP000633205">
    <property type="component" value="Unassembled WGS sequence"/>
</dbReference>
<accession>A0A917DI29</accession>
<feature type="region of interest" description="Disordered" evidence="1">
    <location>
        <begin position="1"/>
        <end position="27"/>
    </location>
</feature>
<keyword evidence="3" id="KW-1185">Reference proteome</keyword>
<comment type="caution">
    <text evidence="2">The sequence shown here is derived from an EMBL/GenBank/DDBJ whole genome shotgun (WGS) entry which is preliminary data.</text>
</comment>
<reference evidence="2" key="2">
    <citation type="submission" date="2020-09" db="EMBL/GenBank/DDBJ databases">
        <authorList>
            <person name="Sun Q."/>
            <person name="Zhou Y."/>
        </authorList>
    </citation>
    <scope>NUCLEOTIDE SEQUENCE</scope>
    <source>
        <strain evidence="2">CGMCC 1.15152</strain>
    </source>
</reference>
<name>A0A917DI29_9MICO</name>